<evidence type="ECO:0000313" key="3">
    <source>
        <dbReference type="Proteomes" id="UP000219327"/>
    </source>
</evidence>
<feature type="transmembrane region" description="Helical" evidence="1">
    <location>
        <begin position="222"/>
        <end position="243"/>
    </location>
</feature>
<dbReference type="PANTHER" id="PTHR36833">
    <property type="entry name" value="SLR0610 PROTEIN-RELATED"/>
    <property type="match status" value="1"/>
</dbReference>
<keyword evidence="1" id="KW-0472">Membrane</keyword>
<evidence type="ECO:0000313" key="2">
    <source>
        <dbReference type="EMBL" id="PDH38940.1"/>
    </source>
</evidence>
<reference evidence="2 3" key="1">
    <citation type="submission" date="2017-08" db="EMBL/GenBank/DDBJ databases">
        <title>Fine stratification of microbial communities through a metagenomic profile of the photic zone.</title>
        <authorList>
            <person name="Haro-Moreno J.M."/>
            <person name="Lopez-Perez M."/>
            <person name="De La Torre J."/>
            <person name="Picazo A."/>
            <person name="Camacho A."/>
            <person name="Rodriguez-Valera F."/>
        </authorList>
    </citation>
    <scope>NUCLEOTIDE SEQUENCE [LARGE SCALE GENOMIC DNA]</scope>
    <source>
        <strain evidence="2">MED-G24</strain>
    </source>
</reference>
<sequence>MNEQTRHNAIVERDYRGPGVWLMYWRLVLTSIKSKMQYKVSFIMFTIGEMITSFSELVVIWALFDRFGRPEGWGLAEICVFYGMVNIAFAIADAITTGFDKFGTLYVRTGDLERLMLRPRSLVVQLLVHELALRRMGRLLQGVVVLIYGLYSLGIGLNMLLLLQILLTLSGTVCFFTALFVFQATLSFWTVESLEIMNTLTYGGVEASQYPLTIYEDWFRKFFTFVILLGCVSYFPVVAILGIDDPLGTSRLFQVLAPTTGMLFLSLSLLFFHFLGLRHYQSTGS</sequence>
<feature type="transmembrane region" description="Helical" evidence="1">
    <location>
        <begin position="169"/>
        <end position="191"/>
    </location>
</feature>
<dbReference type="Proteomes" id="UP000219327">
    <property type="component" value="Unassembled WGS sequence"/>
</dbReference>
<dbReference type="PANTHER" id="PTHR36833:SF1">
    <property type="entry name" value="INTEGRAL MEMBRANE TRANSPORT PROTEIN"/>
    <property type="match status" value="1"/>
</dbReference>
<dbReference type="Pfam" id="PF06182">
    <property type="entry name" value="ABC2_membrane_6"/>
    <property type="match status" value="1"/>
</dbReference>
<accession>A0A2A5WQW9</accession>
<keyword evidence="1" id="KW-0812">Transmembrane</keyword>
<evidence type="ECO:0000256" key="1">
    <source>
        <dbReference type="SAM" id="Phobius"/>
    </source>
</evidence>
<dbReference type="AlphaFoldDB" id="A0A2A5WQW9"/>
<keyword evidence="1" id="KW-1133">Transmembrane helix</keyword>
<dbReference type="EMBL" id="NTKD01000032">
    <property type="protein sequence ID" value="PDH38940.1"/>
    <property type="molecule type" value="Genomic_DNA"/>
</dbReference>
<feature type="transmembrane region" description="Helical" evidence="1">
    <location>
        <begin position="139"/>
        <end position="163"/>
    </location>
</feature>
<proteinExistence type="predicted"/>
<feature type="transmembrane region" description="Helical" evidence="1">
    <location>
        <begin position="75"/>
        <end position="95"/>
    </location>
</feature>
<gene>
    <name evidence="2" type="ORF">CNE99_06580</name>
</gene>
<organism evidence="2 3">
    <name type="scientific">OM182 bacterium MED-G24</name>
    <dbReference type="NCBI Taxonomy" id="1986255"/>
    <lineage>
        <taxon>Bacteria</taxon>
        <taxon>Pseudomonadati</taxon>
        <taxon>Pseudomonadota</taxon>
        <taxon>Gammaproteobacteria</taxon>
        <taxon>OMG group</taxon>
        <taxon>OM182 clade</taxon>
    </lineage>
</organism>
<comment type="caution">
    <text evidence="2">The sequence shown here is derived from an EMBL/GenBank/DDBJ whole genome shotgun (WGS) entry which is preliminary data.</text>
</comment>
<name>A0A2A5WQW9_9GAMM</name>
<protein>
    <submittedName>
        <fullName evidence="2">ABC transporter permease</fullName>
    </submittedName>
</protein>
<feature type="transmembrane region" description="Helical" evidence="1">
    <location>
        <begin position="255"/>
        <end position="277"/>
    </location>
</feature>
<dbReference type="InterPro" id="IPR010390">
    <property type="entry name" value="ABC-2_transporter-like"/>
</dbReference>
<feature type="transmembrane region" description="Helical" evidence="1">
    <location>
        <begin position="42"/>
        <end position="63"/>
    </location>
</feature>